<gene>
    <name evidence="1" type="ORF">GCM10010503_02950</name>
</gene>
<reference evidence="1" key="1">
    <citation type="journal article" date="2014" name="Int. J. Syst. Evol. Microbiol.">
        <title>Complete genome sequence of Corynebacterium casei LMG S-19264T (=DSM 44701T), isolated from a smear-ripened cheese.</title>
        <authorList>
            <consortium name="US DOE Joint Genome Institute (JGI-PGF)"/>
            <person name="Walter F."/>
            <person name="Albersmeier A."/>
            <person name="Kalinowski J."/>
            <person name="Ruckert C."/>
        </authorList>
    </citation>
    <scope>NUCLEOTIDE SEQUENCE</scope>
    <source>
        <strain evidence="1">JCM 4490</strain>
    </source>
</reference>
<reference evidence="1" key="2">
    <citation type="submission" date="2020-09" db="EMBL/GenBank/DDBJ databases">
        <authorList>
            <person name="Sun Q."/>
            <person name="Ohkuma M."/>
        </authorList>
    </citation>
    <scope>NUCLEOTIDE SEQUENCE</scope>
    <source>
        <strain evidence="1">JCM 4490</strain>
    </source>
</reference>
<comment type="caution">
    <text evidence="1">The sequence shown here is derived from an EMBL/GenBank/DDBJ whole genome shotgun (WGS) entry which is preliminary data.</text>
</comment>
<dbReference type="EMBL" id="BMUE01000001">
    <property type="protein sequence ID" value="GGW30748.1"/>
    <property type="molecule type" value="Genomic_DNA"/>
</dbReference>
<sequence length="63" mass="6950">MSRTLSVRKTPAIDAALSHIMRVTDAETTTEAVARAIDLYEDWLKLQPGTTVVATGHTRRKTP</sequence>
<accession>A0A918IU62</accession>
<evidence type="ECO:0000313" key="2">
    <source>
        <dbReference type="Proteomes" id="UP000620224"/>
    </source>
</evidence>
<protein>
    <submittedName>
        <fullName evidence="1">Uncharacterized protein</fullName>
    </submittedName>
</protein>
<dbReference type="Proteomes" id="UP000620224">
    <property type="component" value="Unassembled WGS sequence"/>
</dbReference>
<dbReference type="AlphaFoldDB" id="A0A918IU62"/>
<name>A0A918IU62_9ACTN</name>
<evidence type="ECO:0000313" key="1">
    <source>
        <dbReference type="EMBL" id="GGW30748.1"/>
    </source>
</evidence>
<keyword evidence="2" id="KW-1185">Reference proteome</keyword>
<organism evidence="1 2">
    <name type="scientific">Streptomyces lucensis JCM 4490</name>
    <dbReference type="NCBI Taxonomy" id="1306176"/>
    <lineage>
        <taxon>Bacteria</taxon>
        <taxon>Bacillati</taxon>
        <taxon>Actinomycetota</taxon>
        <taxon>Actinomycetes</taxon>
        <taxon>Kitasatosporales</taxon>
        <taxon>Streptomycetaceae</taxon>
        <taxon>Streptomyces</taxon>
    </lineage>
</organism>
<proteinExistence type="predicted"/>